<proteinExistence type="inferred from homology"/>
<dbReference type="EMBL" id="GEZM01060050">
    <property type="protein sequence ID" value="JAV71323.1"/>
    <property type="molecule type" value="Transcribed_RNA"/>
</dbReference>
<feature type="domain" description="UBZ4-type" evidence="17">
    <location>
        <begin position="362"/>
        <end position="389"/>
    </location>
</feature>
<keyword evidence="12 15" id="KW-0234">DNA repair</keyword>
<keyword evidence="6" id="KW-0479">Metal-binding</keyword>
<dbReference type="GO" id="GO:0006281">
    <property type="term" value="P:DNA repair"/>
    <property type="evidence" value="ECO:0007669"/>
    <property type="project" value="UniProtKB-KW"/>
</dbReference>
<name>A0A1Y1LCH4_PHOPY</name>
<evidence type="ECO:0000256" key="16">
    <source>
        <dbReference type="SAM" id="MobiDB-lite"/>
    </source>
</evidence>
<keyword evidence="11" id="KW-0482">Metalloprotease</keyword>
<dbReference type="GO" id="GO:0008270">
    <property type="term" value="F:zinc ion binding"/>
    <property type="evidence" value="ECO:0007669"/>
    <property type="project" value="UniProtKB-KW"/>
</dbReference>
<dbReference type="Pfam" id="PF22934">
    <property type="entry name" value="SPRTN_ZBD"/>
    <property type="match status" value="1"/>
</dbReference>
<evidence type="ECO:0000256" key="6">
    <source>
        <dbReference type="ARBA" id="ARBA00022723"/>
    </source>
</evidence>
<evidence type="ECO:0000256" key="10">
    <source>
        <dbReference type="ARBA" id="ARBA00022833"/>
    </source>
</evidence>
<reference evidence="18" key="1">
    <citation type="journal article" date="2016" name="Sci. Rep.">
        <title>Molecular characterization of firefly nuptial gifts: a multi-omics approach sheds light on postcopulatory sexual selection.</title>
        <authorList>
            <person name="Al-Wathiqui N."/>
            <person name="Fallon T.R."/>
            <person name="South A."/>
            <person name="Weng J.K."/>
            <person name="Lewis S.M."/>
        </authorList>
    </citation>
    <scope>NUCLEOTIDE SEQUENCE</scope>
</reference>
<dbReference type="Gene3D" id="3.30.160.60">
    <property type="entry name" value="Classic Zinc Finger"/>
    <property type="match status" value="1"/>
</dbReference>
<dbReference type="GO" id="GO:0005634">
    <property type="term" value="C:nucleus"/>
    <property type="evidence" value="ECO:0007669"/>
    <property type="project" value="UniProtKB-SubCell"/>
</dbReference>
<evidence type="ECO:0000256" key="8">
    <source>
        <dbReference type="ARBA" id="ARBA00022771"/>
    </source>
</evidence>
<evidence type="ECO:0000313" key="19">
    <source>
        <dbReference type="EMBL" id="KAB0792376.1"/>
    </source>
</evidence>
<dbReference type="PANTHER" id="PTHR21220:SF0">
    <property type="entry name" value="DNA-DEPENDENT METALLOPROTEASE SPRTN"/>
    <property type="match status" value="1"/>
</dbReference>
<organism evidence="18">
    <name type="scientific">Photinus pyralis</name>
    <name type="common">Common eastern firefly</name>
    <name type="synonym">Lampyris pyralis</name>
    <dbReference type="NCBI Taxonomy" id="7054"/>
    <lineage>
        <taxon>Eukaryota</taxon>
        <taxon>Metazoa</taxon>
        <taxon>Ecdysozoa</taxon>
        <taxon>Arthropoda</taxon>
        <taxon>Hexapoda</taxon>
        <taxon>Insecta</taxon>
        <taxon>Pterygota</taxon>
        <taxon>Neoptera</taxon>
        <taxon>Endopterygota</taxon>
        <taxon>Coleoptera</taxon>
        <taxon>Polyphaga</taxon>
        <taxon>Elateriformia</taxon>
        <taxon>Elateroidea</taxon>
        <taxon>Lampyridae</taxon>
        <taxon>Lampyrinae</taxon>
        <taxon>Photinus</taxon>
    </lineage>
</organism>
<evidence type="ECO:0000259" key="17">
    <source>
        <dbReference type="PROSITE" id="PS51908"/>
    </source>
</evidence>
<dbReference type="SMART" id="SM00734">
    <property type="entry name" value="ZnF_Rad18"/>
    <property type="match status" value="2"/>
</dbReference>
<dbReference type="GO" id="GO:0031593">
    <property type="term" value="F:polyubiquitin modification-dependent protein binding"/>
    <property type="evidence" value="ECO:0007669"/>
    <property type="project" value="TreeGrafter"/>
</dbReference>
<dbReference type="InParanoid" id="A0A1Y1LCH4"/>
<evidence type="ECO:0000256" key="14">
    <source>
        <dbReference type="ARBA" id="ARBA00030396"/>
    </source>
</evidence>
<evidence type="ECO:0000256" key="13">
    <source>
        <dbReference type="ARBA" id="ARBA00023242"/>
    </source>
</evidence>
<dbReference type="Pfam" id="PF10263">
    <property type="entry name" value="SprT-like"/>
    <property type="match status" value="1"/>
</dbReference>
<dbReference type="GO" id="GO:0003697">
    <property type="term" value="F:single-stranded DNA binding"/>
    <property type="evidence" value="ECO:0007669"/>
    <property type="project" value="InterPro"/>
</dbReference>
<gene>
    <name evidence="19" type="ORF">PPYR_14335</name>
</gene>
<comment type="subcellular location">
    <subcellularLocation>
        <location evidence="2">Chromosome</location>
    </subcellularLocation>
    <subcellularLocation>
        <location evidence="1">Nucleus</location>
    </subcellularLocation>
</comment>
<evidence type="ECO:0000256" key="12">
    <source>
        <dbReference type="ARBA" id="ARBA00023204"/>
    </source>
</evidence>
<keyword evidence="20" id="KW-1185">Reference proteome</keyword>
<evidence type="ECO:0000313" key="18">
    <source>
        <dbReference type="EMBL" id="JAV71323.1"/>
    </source>
</evidence>
<reference evidence="19 20" key="2">
    <citation type="journal article" date="2018" name="Elife">
        <title>Firefly genomes illuminate parallel origins of bioluminescence in beetles.</title>
        <authorList>
            <person name="Fallon T.R."/>
            <person name="Lower S.E."/>
            <person name="Chang C.H."/>
            <person name="Bessho-Uehara M."/>
            <person name="Martin G.J."/>
            <person name="Bewick A.J."/>
            <person name="Behringer M."/>
            <person name="Debat H.J."/>
            <person name="Wong I."/>
            <person name="Day J.C."/>
            <person name="Suvorov A."/>
            <person name="Silva C.J."/>
            <person name="Stanger-Hall K.F."/>
            <person name="Hall D.W."/>
            <person name="Schmitz R.J."/>
            <person name="Nelson D.R."/>
            <person name="Lewis S.M."/>
            <person name="Shigenobu S."/>
            <person name="Bybee S.M."/>
            <person name="Larracuente A.M."/>
            <person name="Oba Y."/>
            <person name="Weng J.K."/>
        </authorList>
    </citation>
    <scope>NUCLEOTIDE SEQUENCE [LARGE SCALE GENOMIC DNA]</scope>
    <source>
        <strain evidence="19">1611_PpyrPB1</strain>
        <tissue evidence="19">Whole body</tissue>
    </source>
</reference>
<dbReference type="GO" id="GO:0006508">
    <property type="term" value="P:proteolysis"/>
    <property type="evidence" value="ECO:0007669"/>
    <property type="project" value="UniProtKB-KW"/>
</dbReference>
<evidence type="ECO:0000256" key="15">
    <source>
        <dbReference type="PROSITE-ProRule" id="PRU01256"/>
    </source>
</evidence>
<dbReference type="InterPro" id="IPR044245">
    <property type="entry name" value="Spartan"/>
</dbReference>
<dbReference type="PROSITE" id="PS51908">
    <property type="entry name" value="ZF_UBZ4"/>
    <property type="match status" value="1"/>
</dbReference>
<keyword evidence="4" id="KW-0158">Chromosome</keyword>
<dbReference type="InterPro" id="IPR006640">
    <property type="entry name" value="SprT-like_domain"/>
</dbReference>
<accession>A0A1Y1LCH4</accession>
<evidence type="ECO:0000256" key="11">
    <source>
        <dbReference type="ARBA" id="ARBA00023049"/>
    </source>
</evidence>
<dbReference type="Proteomes" id="UP000327044">
    <property type="component" value="Unassembled WGS sequence"/>
</dbReference>
<keyword evidence="7 15" id="KW-0227">DNA damage</keyword>
<feature type="region of interest" description="Disordered" evidence="16">
    <location>
        <begin position="269"/>
        <end position="292"/>
    </location>
</feature>
<evidence type="ECO:0000256" key="9">
    <source>
        <dbReference type="ARBA" id="ARBA00022801"/>
    </source>
</evidence>
<dbReference type="EMBL" id="VVIM01000010">
    <property type="protein sequence ID" value="KAB0792376.1"/>
    <property type="molecule type" value="Genomic_DNA"/>
</dbReference>
<comment type="similarity">
    <text evidence="3">Belongs to the Spartan family.</text>
</comment>
<keyword evidence="5" id="KW-0645">Protease</keyword>
<dbReference type="InterPro" id="IPR006642">
    <property type="entry name" value="Rad18_UBZ4"/>
</dbReference>
<reference evidence="19" key="3">
    <citation type="submission" date="2019-08" db="EMBL/GenBank/DDBJ databases">
        <authorList>
            <consortium name="Photinus pyralis genome working group"/>
            <person name="Fallon T.R."/>
            <person name="Sander Lower S.E."/>
            <person name="Weng J.-K."/>
        </authorList>
    </citation>
    <scope>NUCLEOTIDE SEQUENCE</scope>
    <source>
        <strain evidence="19">1611_PpyrPB1</strain>
        <tissue evidence="19">Whole body</tissue>
    </source>
</reference>
<keyword evidence="13" id="KW-0539">Nucleus</keyword>
<dbReference type="AlphaFoldDB" id="A0A1Y1LCH4"/>
<evidence type="ECO:0000256" key="7">
    <source>
        <dbReference type="ARBA" id="ARBA00022763"/>
    </source>
</evidence>
<evidence type="ECO:0000256" key="3">
    <source>
        <dbReference type="ARBA" id="ARBA00010724"/>
    </source>
</evidence>
<evidence type="ECO:0000256" key="2">
    <source>
        <dbReference type="ARBA" id="ARBA00004286"/>
    </source>
</evidence>
<dbReference type="GO" id="GO:0005694">
    <property type="term" value="C:chromosome"/>
    <property type="evidence" value="ECO:0007669"/>
    <property type="project" value="UniProtKB-SubCell"/>
</dbReference>
<dbReference type="GO" id="GO:0004222">
    <property type="term" value="F:metalloendopeptidase activity"/>
    <property type="evidence" value="ECO:0007669"/>
    <property type="project" value="InterPro"/>
</dbReference>
<evidence type="ECO:0000256" key="1">
    <source>
        <dbReference type="ARBA" id="ARBA00004123"/>
    </source>
</evidence>
<keyword evidence="9" id="KW-0378">Hydrolase</keyword>
<dbReference type="PANTHER" id="PTHR21220">
    <property type="entry name" value="DNA-DEPENDENT METALLOPROTEASE SPRTN"/>
    <property type="match status" value="1"/>
</dbReference>
<keyword evidence="8 15" id="KW-0863">Zinc-finger</keyword>
<keyword evidence="10" id="KW-0862">Zinc</keyword>
<protein>
    <recommendedName>
        <fullName evidence="14">Protein with SprT-like domain at the N terminus</fullName>
    </recommendedName>
</protein>
<evidence type="ECO:0000256" key="4">
    <source>
        <dbReference type="ARBA" id="ARBA00022454"/>
    </source>
</evidence>
<evidence type="ECO:0000256" key="5">
    <source>
        <dbReference type="ARBA" id="ARBA00022670"/>
    </source>
</evidence>
<dbReference type="InterPro" id="IPR055220">
    <property type="entry name" value="SPRTN_ZBD"/>
</dbReference>
<dbReference type="SMART" id="SM00731">
    <property type="entry name" value="SprT"/>
    <property type="match status" value="1"/>
</dbReference>
<sequence length="452" mass="52253">MSYGFVVIYMHGRSDFRMAETSDYEFASLLQQQFNHEVEIENPGKGLVYSGRKATQEDDKSLTDPSWELIDPTPNIHLLFVAFNGKYFWNKLITVCVSWSKRMTSCAGICSYQGSGGFCHITLSEPLLKLRPRKDLIETLLHEMIHAYLFVTHNNKDHDSHGPQFQKHMHRINTEAGTNITVYHSFHDEVNLYKQHWWKCTGPCQYRKPYFGMVRRAMNRAPGPNDNWWDEHKSSCNGTFVKIKEPEKRPKKLTKENNIQQNDIRNHFPVDTQAGKGYKRPREEELSETDSKPTISKSEVVECIDLTSQSSSDYSIVRNSWLQRFPLSCNSKRSALESLENIDERRQKKTDELKSSIESEQKVKCPICNNGVLPHEINSHVDVCLNLNAITDDFEIGINKTQAKAYYEKTYDCPLCFKQFPFEDISSHINACCGEETRVTNNSLNDMFSDPF</sequence>
<evidence type="ECO:0000313" key="20">
    <source>
        <dbReference type="Proteomes" id="UP000327044"/>
    </source>
</evidence>
<dbReference type="OrthoDB" id="5236983at2759"/>